<dbReference type="EMBL" id="PYVN01000013">
    <property type="protein sequence ID" value="PTB86530.1"/>
    <property type="molecule type" value="Genomic_DNA"/>
</dbReference>
<reference evidence="2" key="1">
    <citation type="submission" date="2018-03" db="EMBL/GenBank/DDBJ databases">
        <title>Cross-interface Injection: A General Nanoliter Liquid Handling Method Applied to Single Cells Genome Amplification Automated Nanoliter Liquid Handling Applied to Single Cell Multiple Displacement Amplification.</title>
        <authorList>
            <person name="Yun J."/>
            <person name="Xu P."/>
            <person name="Xu J."/>
            <person name="Dai X."/>
            <person name="Wang Y."/>
            <person name="Zheng X."/>
            <person name="Cao C."/>
            <person name="Yi Q."/>
            <person name="Zhu Y."/>
            <person name="Wang L."/>
            <person name="Dong Z."/>
            <person name="Huang Y."/>
            <person name="Huang L."/>
            <person name="Du W."/>
        </authorList>
    </citation>
    <scope>NUCLEOTIDE SEQUENCE [LARGE SCALE GENOMIC DNA]</scope>
    <source>
        <strain evidence="2">Z-D3-2</strain>
    </source>
</reference>
<dbReference type="Pfam" id="PF02698">
    <property type="entry name" value="DUF218"/>
    <property type="match status" value="1"/>
</dbReference>
<dbReference type="InterPro" id="IPR003848">
    <property type="entry name" value="DUF218"/>
</dbReference>
<evidence type="ECO:0000313" key="2">
    <source>
        <dbReference type="EMBL" id="PTB86530.1"/>
    </source>
</evidence>
<organism evidence="2">
    <name type="scientific">Pseudidiomarina aestuarii</name>
    <dbReference type="NCBI Taxonomy" id="624146"/>
    <lineage>
        <taxon>Bacteria</taxon>
        <taxon>Pseudomonadati</taxon>
        <taxon>Pseudomonadota</taxon>
        <taxon>Gammaproteobacteria</taxon>
        <taxon>Alteromonadales</taxon>
        <taxon>Idiomarinaceae</taxon>
        <taxon>Pseudidiomarina</taxon>
    </lineage>
</organism>
<gene>
    <name evidence="2" type="ORF">C9940_02000</name>
</gene>
<evidence type="ECO:0000259" key="1">
    <source>
        <dbReference type="Pfam" id="PF02698"/>
    </source>
</evidence>
<protein>
    <recommendedName>
        <fullName evidence="1">DUF218 domain-containing protein</fullName>
    </recommendedName>
</protein>
<accession>A0A2T4CYB1</accession>
<feature type="domain" description="DUF218" evidence="1">
    <location>
        <begin position="24"/>
        <end position="158"/>
    </location>
</feature>
<comment type="caution">
    <text evidence="2">The sequence shown here is derived from an EMBL/GenBank/DDBJ whole genome shotgun (WGS) entry which is preliminary data.</text>
</comment>
<dbReference type="AlphaFoldDB" id="A0A2T4CYB1"/>
<name>A0A2T4CYB1_9GAMM</name>
<proteinExistence type="predicted"/>
<sequence>MLLLKQLAVILAPTDPVADRTYLVVEGWQDEDSLLAALAIFNAEQYQYMITTGGPNVRFLSPAHASYAEQAGAFMVQHGLDAEKLIMIPAPESAQERTYLSAVMVRDWLALKETDLKGLNVHTSDVHARRTRSLYREAFPNVEIGIYAAAPQGFALNKWWQTSDGAKSVITELIGNFWVACCFQPGEPGSHYEKWAVEKSGQTSDSR</sequence>